<gene>
    <name evidence="2" type="ORF">ABZ921_38915</name>
</gene>
<dbReference type="EMBL" id="JBEYXV010000028">
    <property type="protein sequence ID" value="MEU6826613.1"/>
    <property type="molecule type" value="Genomic_DNA"/>
</dbReference>
<evidence type="ECO:0000256" key="1">
    <source>
        <dbReference type="SAM" id="MobiDB-lite"/>
    </source>
</evidence>
<accession>A0ABV3C008</accession>
<dbReference type="InterPro" id="IPR049979">
    <property type="entry name" value="Cys_resp_CS_actino"/>
</dbReference>
<sequence length="66" mass="7310">MYVSGRRTARTACAGGGRPRPHSEPGLTGPHPRGLLRIVTDTDVRLWRRVHMDLVRYAGCVCHPSC</sequence>
<reference evidence="2 3" key="1">
    <citation type="submission" date="2024-06" db="EMBL/GenBank/DDBJ databases">
        <title>The Natural Products Discovery Center: Release of the First 8490 Sequenced Strains for Exploring Actinobacteria Biosynthetic Diversity.</title>
        <authorList>
            <person name="Kalkreuter E."/>
            <person name="Kautsar S.A."/>
            <person name="Yang D."/>
            <person name="Bader C.D."/>
            <person name="Teijaro C.N."/>
            <person name="Fluegel L."/>
            <person name="Davis C.M."/>
            <person name="Simpson J.R."/>
            <person name="Lauterbach L."/>
            <person name="Steele A.D."/>
            <person name="Gui C."/>
            <person name="Meng S."/>
            <person name="Li G."/>
            <person name="Viehrig K."/>
            <person name="Ye F."/>
            <person name="Su P."/>
            <person name="Kiefer A.F."/>
            <person name="Nichols A."/>
            <person name="Cepeda A.J."/>
            <person name="Yan W."/>
            <person name="Fan B."/>
            <person name="Jiang Y."/>
            <person name="Adhikari A."/>
            <person name="Zheng C.-J."/>
            <person name="Schuster L."/>
            <person name="Cowan T.M."/>
            <person name="Smanski M.J."/>
            <person name="Chevrette M.G."/>
            <person name="De Carvalho L.P.S."/>
            <person name="Shen B."/>
        </authorList>
    </citation>
    <scope>NUCLEOTIDE SEQUENCE [LARGE SCALE GENOMIC DNA]</scope>
    <source>
        <strain evidence="2 3">NPDC046838</strain>
    </source>
</reference>
<comment type="caution">
    <text evidence="2">The sequence shown here is derived from an EMBL/GenBank/DDBJ whole genome shotgun (WGS) entry which is preliminary data.</text>
</comment>
<organism evidence="2 3">
    <name type="scientific">Streptomyces atriruber</name>
    <dbReference type="NCBI Taxonomy" id="545121"/>
    <lineage>
        <taxon>Bacteria</taxon>
        <taxon>Bacillati</taxon>
        <taxon>Actinomycetota</taxon>
        <taxon>Actinomycetes</taxon>
        <taxon>Kitasatosporales</taxon>
        <taxon>Streptomycetaceae</taxon>
        <taxon>Streptomyces</taxon>
    </lineage>
</organism>
<dbReference type="Proteomes" id="UP001551176">
    <property type="component" value="Unassembled WGS sequence"/>
</dbReference>
<name>A0ABV3C008_9ACTN</name>
<keyword evidence="3" id="KW-1185">Reference proteome</keyword>
<evidence type="ECO:0000313" key="3">
    <source>
        <dbReference type="Proteomes" id="UP001551176"/>
    </source>
</evidence>
<dbReference type="NCBIfam" id="NF042934">
    <property type="entry name" value="cis_reg_atten"/>
    <property type="match status" value="1"/>
</dbReference>
<feature type="region of interest" description="Disordered" evidence="1">
    <location>
        <begin position="1"/>
        <end position="34"/>
    </location>
</feature>
<evidence type="ECO:0000313" key="2">
    <source>
        <dbReference type="EMBL" id="MEU6826613.1"/>
    </source>
</evidence>
<proteinExistence type="predicted"/>
<protein>
    <submittedName>
        <fullName evidence="2">Leader peptide</fullName>
    </submittedName>
</protein>
<dbReference type="RefSeq" id="WP_359357852.1">
    <property type="nucleotide sequence ID" value="NZ_JBEYXV010000028.1"/>
</dbReference>